<dbReference type="InterPro" id="IPR023404">
    <property type="entry name" value="rSAM_horseshoe"/>
</dbReference>
<dbReference type="PANTHER" id="PTHR11135">
    <property type="entry name" value="HISTONE ACETYLTRANSFERASE-RELATED"/>
    <property type="match status" value="1"/>
</dbReference>
<dbReference type="NCBIfam" id="TIGR01212">
    <property type="entry name" value="TIGR01212 family radical SAM protein"/>
    <property type="match status" value="1"/>
</dbReference>
<keyword evidence="6" id="KW-0411">Iron-sulfur</keyword>
<keyword evidence="3" id="KW-0949">S-adenosyl-L-methionine</keyword>
<evidence type="ECO:0000256" key="4">
    <source>
        <dbReference type="ARBA" id="ARBA00022723"/>
    </source>
</evidence>
<dbReference type="InterPro" id="IPR058240">
    <property type="entry name" value="rSAM_sf"/>
</dbReference>
<evidence type="ECO:0000256" key="1">
    <source>
        <dbReference type="ARBA" id="ARBA00001966"/>
    </source>
</evidence>
<reference evidence="8 9" key="1">
    <citation type="submission" date="2019-02" db="EMBL/GenBank/DDBJ databases">
        <title>Deep-cultivation of Planctomycetes and their phenomic and genomic characterization uncovers novel biology.</title>
        <authorList>
            <person name="Wiegand S."/>
            <person name="Jogler M."/>
            <person name="Boedeker C."/>
            <person name="Pinto D."/>
            <person name="Vollmers J."/>
            <person name="Rivas-Marin E."/>
            <person name="Kohn T."/>
            <person name="Peeters S.H."/>
            <person name="Heuer A."/>
            <person name="Rast P."/>
            <person name="Oberbeckmann S."/>
            <person name="Bunk B."/>
            <person name="Jeske O."/>
            <person name="Meyerdierks A."/>
            <person name="Storesund J.E."/>
            <person name="Kallscheuer N."/>
            <person name="Luecker S."/>
            <person name="Lage O.M."/>
            <person name="Pohl T."/>
            <person name="Merkel B.J."/>
            <person name="Hornburger P."/>
            <person name="Mueller R.-W."/>
            <person name="Bruemmer F."/>
            <person name="Labrenz M."/>
            <person name="Spormann A.M."/>
            <person name="Op den Camp H."/>
            <person name="Overmann J."/>
            <person name="Amann R."/>
            <person name="Jetten M.S.M."/>
            <person name="Mascher T."/>
            <person name="Medema M.H."/>
            <person name="Devos D.P."/>
            <person name="Kaster A.-K."/>
            <person name="Ovreas L."/>
            <person name="Rohde M."/>
            <person name="Galperin M.Y."/>
            <person name="Jogler C."/>
        </authorList>
    </citation>
    <scope>NUCLEOTIDE SEQUENCE [LARGE SCALE GENOMIC DNA]</scope>
    <source>
        <strain evidence="8 9">Pan216</strain>
    </source>
</reference>
<organism evidence="8 9">
    <name type="scientific">Kolteria novifilia</name>
    <dbReference type="NCBI Taxonomy" id="2527975"/>
    <lineage>
        <taxon>Bacteria</taxon>
        <taxon>Pseudomonadati</taxon>
        <taxon>Planctomycetota</taxon>
        <taxon>Planctomycetia</taxon>
        <taxon>Kolteriales</taxon>
        <taxon>Kolteriaceae</taxon>
        <taxon>Kolteria</taxon>
    </lineage>
</organism>
<dbReference type="Proteomes" id="UP000317093">
    <property type="component" value="Chromosome"/>
</dbReference>
<accession>A0A518B2Z9</accession>
<dbReference type="GO" id="GO:0003824">
    <property type="term" value="F:catalytic activity"/>
    <property type="evidence" value="ECO:0007669"/>
    <property type="project" value="InterPro"/>
</dbReference>
<keyword evidence="9" id="KW-1185">Reference proteome</keyword>
<evidence type="ECO:0000256" key="5">
    <source>
        <dbReference type="ARBA" id="ARBA00023004"/>
    </source>
</evidence>
<dbReference type="Pfam" id="PF16199">
    <property type="entry name" value="Radical_SAM_C"/>
    <property type="match status" value="1"/>
</dbReference>
<dbReference type="CDD" id="cd01335">
    <property type="entry name" value="Radical_SAM"/>
    <property type="match status" value="1"/>
</dbReference>
<evidence type="ECO:0000259" key="7">
    <source>
        <dbReference type="PROSITE" id="PS51918"/>
    </source>
</evidence>
<dbReference type="InterPro" id="IPR007197">
    <property type="entry name" value="rSAM"/>
</dbReference>
<dbReference type="GO" id="GO:0051539">
    <property type="term" value="F:4 iron, 4 sulfur cluster binding"/>
    <property type="evidence" value="ECO:0007669"/>
    <property type="project" value="UniProtKB-KW"/>
</dbReference>
<keyword evidence="5" id="KW-0408">Iron</keyword>
<evidence type="ECO:0000313" key="9">
    <source>
        <dbReference type="Proteomes" id="UP000317093"/>
    </source>
</evidence>
<protein>
    <submittedName>
        <fullName evidence="8">Coproporphyrinogen III oxidase</fullName>
    </submittedName>
</protein>
<keyword evidence="2" id="KW-0004">4Fe-4S</keyword>
<dbReference type="SFLD" id="SFLDG01091">
    <property type="entry name" value="uncharacterized_CHP01210-like"/>
    <property type="match status" value="1"/>
</dbReference>
<evidence type="ECO:0000256" key="3">
    <source>
        <dbReference type="ARBA" id="ARBA00022691"/>
    </source>
</evidence>
<proteinExistence type="predicted"/>
<comment type="cofactor">
    <cofactor evidence="1">
        <name>[4Fe-4S] cluster</name>
        <dbReference type="ChEBI" id="CHEBI:49883"/>
    </cofactor>
</comment>
<evidence type="ECO:0000256" key="6">
    <source>
        <dbReference type="ARBA" id="ARBA00023014"/>
    </source>
</evidence>
<evidence type="ECO:0000256" key="2">
    <source>
        <dbReference type="ARBA" id="ARBA00022485"/>
    </source>
</evidence>
<dbReference type="Gene3D" id="3.80.30.20">
    <property type="entry name" value="tm_1862 like domain"/>
    <property type="match status" value="1"/>
</dbReference>
<evidence type="ECO:0000313" key="8">
    <source>
        <dbReference type="EMBL" id="QDU61357.1"/>
    </source>
</evidence>
<dbReference type="SFLD" id="SFLDS00029">
    <property type="entry name" value="Radical_SAM"/>
    <property type="match status" value="1"/>
</dbReference>
<dbReference type="SFLD" id="SFLDG01086">
    <property type="entry name" value="elongater_protein-like"/>
    <property type="match status" value="1"/>
</dbReference>
<dbReference type="PANTHER" id="PTHR11135:SF1">
    <property type="entry name" value="PROTEIN YHCC"/>
    <property type="match status" value="1"/>
</dbReference>
<keyword evidence="4" id="KW-0479">Metal-binding</keyword>
<dbReference type="PROSITE" id="PS51918">
    <property type="entry name" value="RADICAL_SAM"/>
    <property type="match status" value="1"/>
</dbReference>
<dbReference type="SMART" id="SM00729">
    <property type="entry name" value="Elp3"/>
    <property type="match status" value="1"/>
</dbReference>
<dbReference type="InterPro" id="IPR006638">
    <property type="entry name" value="Elp3/MiaA/NifB-like_rSAM"/>
</dbReference>
<dbReference type="InterPro" id="IPR039661">
    <property type="entry name" value="ELP3"/>
</dbReference>
<dbReference type="InterPro" id="IPR005911">
    <property type="entry name" value="YhcC-like"/>
</dbReference>
<name>A0A518B2Z9_9BACT</name>
<dbReference type="GO" id="GO:0046872">
    <property type="term" value="F:metal ion binding"/>
    <property type="evidence" value="ECO:0007669"/>
    <property type="project" value="UniProtKB-KW"/>
</dbReference>
<dbReference type="RefSeq" id="WP_145257957.1">
    <property type="nucleotide sequence ID" value="NZ_CP036279.1"/>
</dbReference>
<dbReference type="SUPFAM" id="SSF102114">
    <property type="entry name" value="Radical SAM enzymes"/>
    <property type="match status" value="1"/>
</dbReference>
<dbReference type="InterPro" id="IPR032432">
    <property type="entry name" value="Radical_SAM_C"/>
</dbReference>
<dbReference type="OrthoDB" id="9801689at2"/>
<dbReference type="EMBL" id="CP036279">
    <property type="protein sequence ID" value="QDU61357.1"/>
    <property type="molecule type" value="Genomic_DNA"/>
</dbReference>
<feature type="domain" description="Radical SAM core" evidence="7">
    <location>
        <begin position="32"/>
        <end position="271"/>
    </location>
</feature>
<dbReference type="KEGG" id="knv:Pan216_22130"/>
<sequence>MSQSVGEEVVEAPPRGWREAGLRYYKYNQFLRERFGARIFRVTVDGGFTCPNVDGKVALGGCVYCDNRSFSPTRRLPRVPLHQQIDRGIAMLEDRYGPDGYFAYFQAATNTYASLDKLKRLYDEVVAHPRIQGLVIGTRPDCVADPVLDLIESYAKRMYVSLEYGLQTVHQRSLDWMNRGHDVACYYDAVERTRGRGIDICAHVILGLPGESFDDMMQTAEGLVASNVDAVKIHNLHVVGDTPMEEQFQRGEIAILDRSEYMEVLIAFLERLPETMVVQRVTGDAPDNYLVAPAWVEKKASFLQELDREFQRRDTWQGKLVRPSPVRKS</sequence>
<gene>
    <name evidence="8" type="ORF">Pan216_22130</name>
</gene>
<dbReference type="Pfam" id="PF04055">
    <property type="entry name" value="Radical_SAM"/>
    <property type="match status" value="1"/>
</dbReference>
<dbReference type="AlphaFoldDB" id="A0A518B2Z9"/>